<keyword evidence="2" id="KW-1185">Reference proteome</keyword>
<gene>
    <name evidence="1" type="ORF">GCM10010357_22430</name>
</gene>
<proteinExistence type="predicted"/>
<dbReference type="EMBL" id="BAAABX010000023">
    <property type="protein sequence ID" value="GAA0400881.1"/>
    <property type="molecule type" value="Genomic_DNA"/>
</dbReference>
<evidence type="ECO:0000313" key="2">
    <source>
        <dbReference type="Proteomes" id="UP001500879"/>
    </source>
</evidence>
<name>A0ABN0YME6_9ACTN</name>
<reference evidence="1 2" key="1">
    <citation type="journal article" date="2019" name="Int. J. Syst. Evol. Microbiol.">
        <title>The Global Catalogue of Microorganisms (GCM) 10K type strain sequencing project: providing services to taxonomists for standard genome sequencing and annotation.</title>
        <authorList>
            <consortium name="The Broad Institute Genomics Platform"/>
            <consortium name="The Broad Institute Genome Sequencing Center for Infectious Disease"/>
            <person name="Wu L."/>
            <person name="Ma J."/>
        </authorList>
    </citation>
    <scope>NUCLEOTIDE SEQUENCE [LARGE SCALE GENOMIC DNA]</scope>
    <source>
        <strain evidence="1 2">JCM 4788</strain>
    </source>
</reference>
<organism evidence="1 2">
    <name type="scientific">Streptomyces luteireticuli</name>
    <dbReference type="NCBI Taxonomy" id="173858"/>
    <lineage>
        <taxon>Bacteria</taxon>
        <taxon>Bacillati</taxon>
        <taxon>Actinomycetota</taxon>
        <taxon>Actinomycetes</taxon>
        <taxon>Kitasatosporales</taxon>
        <taxon>Streptomycetaceae</taxon>
        <taxon>Streptomyces</taxon>
    </lineage>
</organism>
<dbReference type="Proteomes" id="UP001500879">
    <property type="component" value="Unassembled WGS sequence"/>
</dbReference>
<evidence type="ECO:0008006" key="3">
    <source>
        <dbReference type="Google" id="ProtNLM"/>
    </source>
</evidence>
<sequence length="100" mass="11404">MRQVCRWYSVLGKACGWEQADRWGRQRREAVRLRAAELFAQNIKPPEVARRPRVSLKSAHSPWCSRRPPDGRAHVLHHLQTAADHTAAIAKAVPHAKDLL</sequence>
<protein>
    <recommendedName>
        <fullName evidence="3">Transposase</fullName>
    </recommendedName>
</protein>
<comment type="caution">
    <text evidence="1">The sequence shown here is derived from an EMBL/GenBank/DDBJ whole genome shotgun (WGS) entry which is preliminary data.</text>
</comment>
<evidence type="ECO:0000313" key="1">
    <source>
        <dbReference type="EMBL" id="GAA0400881.1"/>
    </source>
</evidence>
<accession>A0ABN0YME6</accession>